<keyword evidence="2" id="KW-1185">Reference proteome</keyword>
<evidence type="ECO:0000313" key="1">
    <source>
        <dbReference type="EMBL" id="CAF0789856.1"/>
    </source>
</evidence>
<gene>
    <name evidence="1" type="ORF">OXX778_LOCUS5911</name>
</gene>
<reference evidence="1" key="1">
    <citation type="submission" date="2021-02" db="EMBL/GenBank/DDBJ databases">
        <authorList>
            <person name="Nowell W R."/>
        </authorList>
    </citation>
    <scope>NUCLEOTIDE SEQUENCE</scope>
    <source>
        <strain evidence="1">Ploen Becks lab</strain>
    </source>
</reference>
<protein>
    <submittedName>
        <fullName evidence="1">Uncharacterized protein</fullName>
    </submittedName>
</protein>
<comment type="caution">
    <text evidence="1">The sequence shown here is derived from an EMBL/GenBank/DDBJ whole genome shotgun (WGS) entry which is preliminary data.</text>
</comment>
<proteinExistence type="predicted"/>
<sequence>MIDIESDQTFSDDEDVILPSRLSPQEIALELDKEINQNNRKRKRVYWGLEEIFSSYDEAILQFRNLANNTRNAENHIENLAPALSNINQDARENVGLHLTLERIERKIDNYFNNLENISFARSMNRIRSTSKVEMIMLDNRPLPYQVNVLEDLINFNDHQIRQFLEYYNRPRKTNELFRDTKYK</sequence>
<dbReference type="Proteomes" id="UP000663879">
    <property type="component" value="Unassembled WGS sequence"/>
</dbReference>
<organism evidence="1 2">
    <name type="scientific">Brachionus calyciflorus</name>
    <dbReference type="NCBI Taxonomy" id="104777"/>
    <lineage>
        <taxon>Eukaryota</taxon>
        <taxon>Metazoa</taxon>
        <taxon>Spiralia</taxon>
        <taxon>Gnathifera</taxon>
        <taxon>Rotifera</taxon>
        <taxon>Eurotatoria</taxon>
        <taxon>Monogononta</taxon>
        <taxon>Pseudotrocha</taxon>
        <taxon>Ploima</taxon>
        <taxon>Brachionidae</taxon>
        <taxon>Brachionus</taxon>
    </lineage>
</organism>
<dbReference type="EMBL" id="CAJNOC010000670">
    <property type="protein sequence ID" value="CAF0789856.1"/>
    <property type="molecule type" value="Genomic_DNA"/>
</dbReference>
<dbReference type="AlphaFoldDB" id="A0A813RV15"/>
<accession>A0A813RV15</accession>
<name>A0A813RV15_9BILA</name>
<evidence type="ECO:0000313" key="2">
    <source>
        <dbReference type="Proteomes" id="UP000663879"/>
    </source>
</evidence>